<evidence type="ECO:0000256" key="1">
    <source>
        <dbReference type="SAM" id="MobiDB-lite"/>
    </source>
</evidence>
<evidence type="ECO:0000313" key="3">
    <source>
        <dbReference type="Proteomes" id="UP001603418"/>
    </source>
</evidence>
<gene>
    <name evidence="2" type="ORF">ACF1HC_38455</name>
</gene>
<reference evidence="2 3" key="1">
    <citation type="submission" date="2024-10" db="EMBL/GenBank/DDBJ databases">
        <title>The Natural Products Discovery Center: Release of the First 8490 Sequenced Strains for Exploring Actinobacteria Biosynthetic Diversity.</title>
        <authorList>
            <person name="Kalkreuter E."/>
            <person name="Kautsar S.A."/>
            <person name="Yang D."/>
            <person name="Bader C.D."/>
            <person name="Teijaro C.N."/>
            <person name="Fluegel L."/>
            <person name="Davis C.M."/>
            <person name="Simpson J.R."/>
            <person name="Lauterbach L."/>
            <person name="Steele A.D."/>
            <person name="Gui C."/>
            <person name="Meng S."/>
            <person name="Li G."/>
            <person name="Viehrig K."/>
            <person name="Ye F."/>
            <person name="Su P."/>
            <person name="Kiefer A.F."/>
            <person name="Nichols A."/>
            <person name="Cepeda A.J."/>
            <person name="Yan W."/>
            <person name="Fan B."/>
            <person name="Jiang Y."/>
            <person name="Adhikari A."/>
            <person name="Zheng C.-J."/>
            <person name="Schuster L."/>
            <person name="Cowan T.M."/>
            <person name="Smanski M.J."/>
            <person name="Chevrette M.G."/>
            <person name="De Carvalho L.P.S."/>
            <person name="Shen B."/>
        </authorList>
    </citation>
    <scope>NUCLEOTIDE SEQUENCE [LARGE SCALE GENOMIC DNA]</scope>
    <source>
        <strain evidence="2 3">NPDC013366</strain>
    </source>
</reference>
<sequence length="136" mass="14467">MKRTLPAFLLTAAVLLSGCSTETSSKSDPTTAGGPPTTSASPSDSEGDLAARYRRAGGDPDVYGIKHAKNRNGVLTLTVWTRKKSGYGSGFDKFDRTLTSFLIGTGVSLDQGYVLNVYGPDGSRLHHYDTTMENTS</sequence>
<feature type="region of interest" description="Disordered" evidence="1">
    <location>
        <begin position="21"/>
        <end position="48"/>
    </location>
</feature>
<name>A0ABW6Z8C5_9ACTN</name>
<dbReference type="Proteomes" id="UP001603418">
    <property type="component" value="Unassembled WGS sequence"/>
</dbReference>
<dbReference type="EMBL" id="JBICBM010000029">
    <property type="protein sequence ID" value="MFF9887406.1"/>
    <property type="molecule type" value="Genomic_DNA"/>
</dbReference>
<comment type="caution">
    <text evidence="2">The sequence shown here is derived from an EMBL/GenBank/DDBJ whole genome shotgun (WGS) entry which is preliminary data.</text>
</comment>
<organism evidence="2 3">
    <name type="scientific">Streptomyces eurythermus</name>
    <dbReference type="NCBI Taxonomy" id="42237"/>
    <lineage>
        <taxon>Bacteria</taxon>
        <taxon>Bacillati</taxon>
        <taxon>Actinomycetota</taxon>
        <taxon>Actinomycetes</taxon>
        <taxon>Kitasatosporales</taxon>
        <taxon>Streptomycetaceae</taxon>
        <taxon>Streptomyces</taxon>
    </lineage>
</organism>
<dbReference type="RefSeq" id="WP_157855663.1">
    <property type="nucleotide sequence ID" value="NZ_JBFACJ010000036.1"/>
</dbReference>
<accession>A0ABW6Z8C5</accession>
<keyword evidence="3" id="KW-1185">Reference proteome</keyword>
<dbReference type="PROSITE" id="PS51257">
    <property type="entry name" value="PROKAR_LIPOPROTEIN"/>
    <property type="match status" value="1"/>
</dbReference>
<evidence type="ECO:0000313" key="2">
    <source>
        <dbReference type="EMBL" id="MFF9887406.1"/>
    </source>
</evidence>
<feature type="compositionally biased region" description="Low complexity" evidence="1">
    <location>
        <begin position="27"/>
        <end position="44"/>
    </location>
</feature>
<proteinExistence type="predicted"/>
<protein>
    <recommendedName>
        <fullName evidence="4">Lipoprotein</fullName>
    </recommendedName>
</protein>
<evidence type="ECO:0008006" key="4">
    <source>
        <dbReference type="Google" id="ProtNLM"/>
    </source>
</evidence>